<keyword evidence="2" id="KW-1185">Reference proteome</keyword>
<dbReference type="RefSeq" id="WP_310913146.1">
    <property type="nucleotide sequence ID" value="NZ_JAVLVT010000006.1"/>
</dbReference>
<dbReference type="EMBL" id="JAVLVT010000006">
    <property type="protein sequence ID" value="MDS1271600.1"/>
    <property type="molecule type" value="Genomic_DNA"/>
</dbReference>
<organism evidence="1 2">
    <name type="scientific">Lipingzhangella rawalii</name>
    <dbReference type="NCBI Taxonomy" id="2055835"/>
    <lineage>
        <taxon>Bacteria</taxon>
        <taxon>Bacillati</taxon>
        <taxon>Actinomycetota</taxon>
        <taxon>Actinomycetes</taxon>
        <taxon>Streptosporangiales</taxon>
        <taxon>Nocardiopsidaceae</taxon>
        <taxon>Lipingzhangella</taxon>
    </lineage>
</organism>
<comment type="caution">
    <text evidence="1">The sequence shown here is derived from an EMBL/GenBank/DDBJ whole genome shotgun (WGS) entry which is preliminary data.</text>
</comment>
<evidence type="ECO:0000313" key="2">
    <source>
        <dbReference type="Proteomes" id="UP001250214"/>
    </source>
</evidence>
<accession>A0ABU2H8G4</accession>
<dbReference type="Proteomes" id="UP001250214">
    <property type="component" value="Unassembled WGS sequence"/>
</dbReference>
<evidence type="ECO:0000313" key="1">
    <source>
        <dbReference type="EMBL" id="MDS1271600.1"/>
    </source>
</evidence>
<sequence>MSVTRREIADTLEGAFSSGPLRPGQMVSAAELQGASPAVLATLGQLPDAPYSNLRSLWQHLPEVPRDR</sequence>
<evidence type="ECO:0008006" key="3">
    <source>
        <dbReference type="Google" id="ProtNLM"/>
    </source>
</evidence>
<gene>
    <name evidence="1" type="ORF">RIF23_14995</name>
</gene>
<reference evidence="2" key="1">
    <citation type="submission" date="2023-07" db="EMBL/GenBank/DDBJ databases">
        <title>Novel species in the genus Lipingzhangella isolated from Sambhar Salt Lake.</title>
        <authorList>
            <person name="Jiya N."/>
            <person name="Kajale S."/>
            <person name="Sharma A."/>
        </authorList>
    </citation>
    <scope>NUCLEOTIDE SEQUENCE [LARGE SCALE GENOMIC DNA]</scope>
    <source>
        <strain evidence="2">LS1_29</strain>
    </source>
</reference>
<proteinExistence type="predicted"/>
<name>A0ABU2H8G4_9ACTN</name>
<protein>
    <recommendedName>
        <fullName evidence="3">DUF2795 domain-containing protein</fullName>
    </recommendedName>
</protein>